<accession>A0AAW1W9S4</accession>
<proteinExistence type="predicted"/>
<comment type="caution">
    <text evidence="2">The sequence shown here is derived from an EMBL/GenBank/DDBJ whole genome shotgun (WGS) entry which is preliminary data.</text>
</comment>
<dbReference type="Proteomes" id="UP001457282">
    <property type="component" value="Unassembled WGS sequence"/>
</dbReference>
<dbReference type="PANTHER" id="PTHR34952:SF2">
    <property type="entry name" value="OS05G0113500 PROTEIN"/>
    <property type="match status" value="1"/>
</dbReference>
<evidence type="ECO:0000313" key="2">
    <source>
        <dbReference type="EMBL" id="KAK9920710.1"/>
    </source>
</evidence>
<dbReference type="EMBL" id="JBEDUW010000006">
    <property type="protein sequence ID" value="KAK9920710.1"/>
    <property type="molecule type" value="Genomic_DNA"/>
</dbReference>
<organism evidence="2 3">
    <name type="scientific">Rubus argutus</name>
    <name type="common">Southern blackberry</name>
    <dbReference type="NCBI Taxonomy" id="59490"/>
    <lineage>
        <taxon>Eukaryota</taxon>
        <taxon>Viridiplantae</taxon>
        <taxon>Streptophyta</taxon>
        <taxon>Embryophyta</taxon>
        <taxon>Tracheophyta</taxon>
        <taxon>Spermatophyta</taxon>
        <taxon>Magnoliopsida</taxon>
        <taxon>eudicotyledons</taxon>
        <taxon>Gunneridae</taxon>
        <taxon>Pentapetalae</taxon>
        <taxon>rosids</taxon>
        <taxon>fabids</taxon>
        <taxon>Rosales</taxon>
        <taxon>Rosaceae</taxon>
        <taxon>Rosoideae</taxon>
        <taxon>Rosoideae incertae sedis</taxon>
        <taxon>Rubus</taxon>
    </lineage>
</organism>
<keyword evidence="3" id="KW-1185">Reference proteome</keyword>
<dbReference type="AlphaFoldDB" id="A0AAW1W9S4"/>
<protein>
    <submittedName>
        <fullName evidence="2">Uncharacterized protein</fullName>
    </submittedName>
</protein>
<feature type="region of interest" description="Disordered" evidence="1">
    <location>
        <begin position="220"/>
        <end position="276"/>
    </location>
</feature>
<sequence>MDISSPCGNLVLENVGCSLGLQCSVNQKQNPCSSHYQDLLSNLETALGDSLNIKEVGEESLSVKDVGEGSFTIKDVGEESFDIKDVGEESFDIKVVGDVEHASNGNDISGVGKGVSYRSPKGQEEEFMPKCLNKYATFPTTNMVLPPNGPSDMEEEEPETALCWLFGEEHYNQGYSRSVSLPTPLKLLSAMKGSREKEGLSTGKLTVKWAPDVYDPPVTLMSHTVKGNKQQKSRNKKNWKRDGKKGQRSNASRGKDKKQYRKGGASERCNRSLDARETIADTNDEFGELVVGSREPHSYCGSSFLKNSLSNMHYPVAEAL</sequence>
<dbReference type="PANTHER" id="PTHR34952">
    <property type="entry name" value="OS05G0113500 PROTEIN"/>
    <property type="match status" value="1"/>
</dbReference>
<feature type="compositionally biased region" description="Basic and acidic residues" evidence="1">
    <location>
        <begin position="264"/>
        <end position="276"/>
    </location>
</feature>
<gene>
    <name evidence="2" type="ORF">M0R45_029256</name>
</gene>
<name>A0AAW1W9S4_RUBAR</name>
<feature type="compositionally biased region" description="Basic residues" evidence="1">
    <location>
        <begin position="229"/>
        <end position="239"/>
    </location>
</feature>
<evidence type="ECO:0000256" key="1">
    <source>
        <dbReference type="SAM" id="MobiDB-lite"/>
    </source>
</evidence>
<evidence type="ECO:0000313" key="3">
    <source>
        <dbReference type="Proteomes" id="UP001457282"/>
    </source>
</evidence>
<reference evidence="2 3" key="1">
    <citation type="journal article" date="2023" name="G3 (Bethesda)">
        <title>A chromosome-length genome assembly and annotation of blackberry (Rubus argutus, cv. 'Hillquist').</title>
        <authorList>
            <person name="Bruna T."/>
            <person name="Aryal R."/>
            <person name="Dudchenko O."/>
            <person name="Sargent D.J."/>
            <person name="Mead D."/>
            <person name="Buti M."/>
            <person name="Cavallini A."/>
            <person name="Hytonen T."/>
            <person name="Andres J."/>
            <person name="Pham M."/>
            <person name="Weisz D."/>
            <person name="Mascagni F."/>
            <person name="Usai G."/>
            <person name="Natali L."/>
            <person name="Bassil N."/>
            <person name="Fernandez G.E."/>
            <person name="Lomsadze A."/>
            <person name="Armour M."/>
            <person name="Olukolu B."/>
            <person name="Poorten T."/>
            <person name="Britton C."/>
            <person name="Davik J."/>
            <person name="Ashrafi H."/>
            <person name="Aiden E.L."/>
            <person name="Borodovsky M."/>
            <person name="Worthington M."/>
        </authorList>
    </citation>
    <scope>NUCLEOTIDE SEQUENCE [LARGE SCALE GENOMIC DNA]</scope>
    <source>
        <strain evidence="2">PI 553951</strain>
    </source>
</reference>